<dbReference type="eggNOG" id="COG0316">
    <property type="taxonomic scope" value="Bacteria"/>
</dbReference>
<sequence length="110" mass="11740">MEIVDSAAFTVTEAALSALSLHFGDDRPPCLRVFLSFMSESGPRLELSLDAPTGDDATFAVDGWQFAVNRQLWLQAAPLTVDCDGQGFRIRSSLDFSEAGGSCGGSCSHH</sequence>
<dbReference type="SUPFAM" id="SSF89360">
    <property type="entry name" value="HesB-like domain"/>
    <property type="match status" value="1"/>
</dbReference>
<dbReference type="InterPro" id="IPR035903">
    <property type="entry name" value="HesB-like_dom_sf"/>
</dbReference>
<proteinExistence type="predicted"/>
<dbReference type="OrthoDB" id="5456604at2"/>
<comment type="caution">
    <text evidence="1">The sequence shown here is derived from an EMBL/GenBank/DDBJ whole genome shotgun (WGS) entry which is preliminary data.</text>
</comment>
<dbReference type="AlphaFoldDB" id="E1K018"/>
<evidence type="ECO:0000313" key="1">
    <source>
        <dbReference type="EMBL" id="EFL50024.1"/>
    </source>
</evidence>
<organism evidence="1 2">
    <name type="scientific">Solidesulfovibrio fructosivorans JJ]</name>
    <dbReference type="NCBI Taxonomy" id="596151"/>
    <lineage>
        <taxon>Bacteria</taxon>
        <taxon>Pseudomonadati</taxon>
        <taxon>Thermodesulfobacteriota</taxon>
        <taxon>Desulfovibrionia</taxon>
        <taxon>Desulfovibrionales</taxon>
        <taxon>Desulfovibrionaceae</taxon>
        <taxon>Solidesulfovibrio</taxon>
    </lineage>
</organism>
<evidence type="ECO:0000313" key="2">
    <source>
        <dbReference type="Proteomes" id="UP000006250"/>
    </source>
</evidence>
<reference evidence="1 2" key="1">
    <citation type="submission" date="2010-08" db="EMBL/GenBank/DDBJ databases">
        <title>The draft genome of Desulfovibrio fructosovorans JJ.</title>
        <authorList>
            <consortium name="US DOE Joint Genome Institute (JGI-PGF)"/>
            <person name="Lucas S."/>
            <person name="Copeland A."/>
            <person name="Lapidus A."/>
            <person name="Cheng J.-F."/>
            <person name="Bruce D."/>
            <person name="Goodwin L."/>
            <person name="Pitluck S."/>
            <person name="Land M.L."/>
            <person name="Hauser L."/>
            <person name="Chang Y.-J."/>
            <person name="Jeffries C."/>
            <person name="Wall J.D."/>
            <person name="Stahl D.A."/>
            <person name="Arkin A.P."/>
            <person name="Dehal P."/>
            <person name="Stolyar S.M."/>
            <person name="Hazen T.C."/>
            <person name="Woyke T.J."/>
        </authorList>
    </citation>
    <scope>NUCLEOTIDE SEQUENCE [LARGE SCALE GENOMIC DNA]</scope>
    <source>
        <strain evidence="1 2">JJ</strain>
    </source>
</reference>
<dbReference type="Proteomes" id="UP000006250">
    <property type="component" value="Unassembled WGS sequence"/>
</dbReference>
<keyword evidence="2" id="KW-1185">Reference proteome</keyword>
<protein>
    <recommendedName>
        <fullName evidence="3">HesB/YadR/YfhF-family protein</fullName>
    </recommendedName>
</protein>
<name>E1K018_SOLFR</name>
<gene>
    <name evidence="1" type="ORF">DesfrDRAFT_3218</name>
</gene>
<dbReference type="EMBL" id="AECZ01000027">
    <property type="protein sequence ID" value="EFL50024.1"/>
    <property type="molecule type" value="Genomic_DNA"/>
</dbReference>
<accession>E1K018</accession>
<dbReference type="RefSeq" id="WP_005995597.1">
    <property type="nucleotide sequence ID" value="NZ_AECZ01000027.1"/>
</dbReference>
<evidence type="ECO:0008006" key="3">
    <source>
        <dbReference type="Google" id="ProtNLM"/>
    </source>
</evidence>
<dbReference type="STRING" id="596151.DesfrDRAFT_3218"/>